<feature type="transmembrane region" description="Helical" evidence="8">
    <location>
        <begin position="62"/>
        <end position="89"/>
    </location>
</feature>
<dbReference type="InterPro" id="IPR017452">
    <property type="entry name" value="GPCR_Rhodpsn_7TM"/>
</dbReference>
<accession>A0A8B6G562</accession>
<dbReference type="GO" id="GO:0005886">
    <property type="term" value="C:plasma membrane"/>
    <property type="evidence" value="ECO:0007669"/>
    <property type="project" value="TreeGrafter"/>
</dbReference>
<dbReference type="OrthoDB" id="2101615at2759"/>
<evidence type="ECO:0000256" key="5">
    <source>
        <dbReference type="ARBA" id="ARBA00023136"/>
    </source>
</evidence>
<evidence type="ECO:0000259" key="9">
    <source>
        <dbReference type="PROSITE" id="PS50262"/>
    </source>
</evidence>
<dbReference type="SUPFAM" id="SSF81321">
    <property type="entry name" value="Family A G protein-coupled receptor-like"/>
    <property type="match status" value="1"/>
</dbReference>
<feature type="domain" description="G-protein coupled receptors family 1 profile" evidence="9">
    <location>
        <begin position="80"/>
        <end position="164"/>
    </location>
</feature>
<evidence type="ECO:0000313" key="10">
    <source>
        <dbReference type="EMBL" id="VDI58838.1"/>
    </source>
</evidence>
<dbReference type="PANTHER" id="PTHR45695">
    <property type="entry name" value="LEUCOKININ RECEPTOR-RELATED"/>
    <property type="match status" value="1"/>
</dbReference>
<dbReference type="AlphaFoldDB" id="A0A8B6G562"/>
<keyword evidence="7" id="KW-0807">Transducer</keyword>
<keyword evidence="11" id="KW-1185">Reference proteome</keyword>
<name>A0A8B6G562_MYTGA</name>
<evidence type="ECO:0000256" key="8">
    <source>
        <dbReference type="SAM" id="Phobius"/>
    </source>
</evidence>
<proteinExistence type="predicted"/>
<dbReference type="PRINTS" id="PR00237">
    <property type="entry name" value="GPCRRHODOPSN"/>
</dbReference>
<dbReference type="PANTHER" id="PTHR45695:SF15">
    <property type="entry name" value="OPSIN RH2"/>
    <property type="match status" value="1"/>
</dbReference>
<keyword evidence="5 8" id="KW-0472">Membrane</keyword>
<dbReference type="Pfam" id="PF00001">
    <property type="entry name" value="7tm_1"/>
    <property type="match status" value="1"/>
</dbReference>
<keyword evidence="3 8" id="KW-1133">Transmembrane helix</keyword>
<comment type="caution">
    <text evidence="10">The sequence shown here is derived from an EMBL/GenBank/DDBJ whole genome shotgun (WGS) entry which is preliminary data.</text>
</comment>
<evidence type="ECO:0000256" key="4">
    <source>
        <dbReference type="ARBA" id="ARBA00023040"/>
    </source>
</evidence>
<evidence type="ECO:0000256" key="1">
    <source>
        <dbReference type="ARBA" id="ARBA00004141"/>
    </source>
</evidence>
<keyword evidence="2 8" id="KW-0812">Transmembrane</keyword>
<organism evidence="10 11">
    <name type="scientific">Mytilus galloprovincialis</name>
    <name type="common">Mediterranean mussel</name>
    <dbReference type="NCBI Taxonomy" id="29158"/>
    <lineage>
        <taxon>Eukaryota</taxon>
        <taxon>Metazoa</taxon>
        <taxon>Spiralia</taxon>
        <taxon>Lophotrochozoa</taxon>
        <taxon>Mollusca</taxon>
        <taxon>Bivalvia</taxon>
        <taxon>Autobranchia</taxon>
        <taxon>Pteriomorphia</taxon>
        <taxon>Mytilida</taxon>
        <taxon>Mytiloidea</taxon>
        <taxon>Mytilidae</taxon>
        <taxon>Mytilinae</taxon>
        <taxon>Mytilus</taxon>
    </lineage>
</organism>
<dbReference type="GO" id="GO:0004930">
    <property type="term" value="F:G protein-coupled receptor activity"/>
    <property type="evidence" value="ECO:0007669"/>
    <property type="project" value="UniProtKB-KW"/>
</dbReference>
<keyword evidence="6 10" id="KW-0675">Receptor</keyword>
<dbReference type="InterPro" id="IPR000276">
    <property type="entry name" value="GPCR_Rhodpsn"/>
</dbReference>
<reference evidence="10" key="1">
    <citation type="submission" date="2018-11" db="EMBL/GenBank/DDBJ databases">
        <authorList>
            <person name="Alioto T."/>
            <person name="Alioto T."/>
        </authorList>
    </citation>
    <scope>NUCLEOTIDE SEQUENCE</scope>
</reference>
<evidence type="ECO:0000256" key="3">
    <source>
        <dbReference type="ARBA" id="ARBA00022989"/>
    </source>
</evidence>
<evidence type="ECO:0000256" key="6">
    <source>
        <dbReference type="ARBA" id="ARBA00023170"/>
    </source>
</evidence>
<dbReference type="Proteomes" id="UP000596742">
    <property type="component" value="Unassembled WGS sequence"/>
</dbReference>
<comment type="subcellular location">
    <subcellularLocation>
        <location evidence="1">Membrane</location>
        <topology evidence="1">Multi-pass membrane protein</topology>
    </subcellularLocation>
</comment>
<evidence type="ECO:0000313" key="11">
    <source>
        <dbReference type="Proteomes" id="UP000596742"/>
    </source>
</evidence>
<gene>
    <name evidence="10" type="ORF">MGAL_10B073361</name>
</gene>
<dbReference type="Gene3D" id="1.20.1070.10">
    <property type="entry name" value="Rhodopsin 7-helix transmembrane proteins"/>
    <property type="match status" value="1"/>
</dbReference>
<dbReference type="EMBL" id="UYJE01007892">
    <property type="protein sequence ID" value="VDI58838.1"/>
    <property type="molecule type" value="Genomic_DNA"/>
</dbReference>
<protein>
    <submittedName>
        <fullName evidence="10">Leucokinin receptor</fullName>
    </submittedName>
</protein>
<evidence type="ECO:0000256" key="2">
    <source>
        <dbReference type="ARBA" id="ARBA00022692"/>
    </source>
</evidence>
<feature type="transmembrane region" description="Helical" evidence="8">
    <location>
        <begin position="141"/>
        <end position="162"/>
    </location>
</feature>
<keyword evidence="4" id="KW-0297">G-protein coupled receptor</keyword>
<sequence>MEIISGQHHKAISVNGTVNMLGNHSHFKNNSMEFNGTSDDYDEYGCPLMGYPHADFTQITSVYSVLIVVYVLIMMMAIFGNILVIWTVWRNAHMHTVTNYYIVNLAISDFLVASIDMPLKLLEYTSPCQWHIFNSDNLCAFLSYTLPIFVFASVLTLVAISLER</sequence>
<dbReference type="PROSITE" id="PS50262">
    <property type="entry name" value="G_PROTEIN_RECEP_F1_2"/>
    <property type="match status" value="1"/>
</dbReference>
<evidence type="ECO:0000256" key="7">
    <source>
        <dbReference type="ARBA" id="ARBA00023224"/>
    </source>
</evidence>